<feature type="compositionally biased region" description="Basic and acidic residues" evidence="1">
    <location>
        <begin position="59"/>
        <end position="75"/>
    </location>
</feature>
<dbReference type="AlphaFoldDB" id="A0A4C1VKU8"/>
<sequence>MCNIELRGGHSRWWRYVGRRGASGKGLGGGGPSQRAEMELSPVQSFIANATSNGGQAPRADRECEGKDISNDRSS</sequence>
<dbReference type="EMBL" id="BGZK01000368">
    <property type="protein sequence ID" value="GBP39616.1"/>
    <property type="molecule type" value="Genomic_DNA"/>
</dbReference>
<organism evidence="2 3">
    <name type="scientific">Eumeta variegata</name>
    <name type="common">Bagworm moth</name>
    <name type="synonym">Eumeta japonica</name>
    <dbReference type="NCBI Taxonomy" id="151549"/>
    <lineage>
        <taxon>Eukaryota</taxon>
        <taxon>Metazoa</taxon>
        <taxon>Ecdysozoa</taxon>
        <taxon>Arthropoda</taxon>
        <taxon>Hexapoda</taxon>
        <taxon>Insecta</taxon>
        <taxon>Pterygota</taxon>
        <taxon>Neoptera</taxon>
        <taxon>Endopterygota</taxon>
        <taxon>Lepidoptera</taxon>
        <taxon>Glossata</taxon>
        <taxon>Ditrysia</taxon>
        <taxon>Tineoidea</taxon>
        <taxon>Psychidae</taxon>
        <taxon>Oiketicinae</taxon>
        <taxon>Eumeta</taxon>
    </lineage>
</organism>
<evidence type="ECO:0000256" key="1">
    <source>
        <dbReference type="SAM" id="MobiDB-lite"/>
    </source>
</evidence>
<keyword evidence="3" id="KW-1185">Reference proteome</keyword>
<accession>A0A4C1VKU8</accession>
<protein>
    <submittedName>
        <fullName evidence="2">Uncharacterized protein</fullName>
    </submittedName>
</protein>
<evidence type="ECO:0000313" key="2">
    <source>
        <dbReference type="EMBL" id="GBP39616.1"/>
    </source>
</evidence>
<feature type="region of interest" description="Disordered" evidence="1">
    <location>
        <begin position="49"/>
        <end position="75"/>
    </location>
</feature>
<proteinExistence type="predicted"/>
<dbReference type="Proteomes" id="UP000299102">
    <property type="component" value="Unassembled WGS sequence"/>
</dbReference>
<name>A0A4C1VKU8_EUMVA</name>
<comment type="caution">
    <text evidence="2">The sequence shown here is derived from an EMBL/GenBank/DDBJ whole genome shotgun (WGS) entry which is preliminary data.</text>
</comment>
<reference evidence="2 3" key="1">
    <citation type="journal article" date="2019" name="Commun. Biol.">
        <title>The bagworm genome reveals a unique fibroin gene that provides high tensile strength.</title>
        <authorList>
            <person name="Kono N."/>
            <person name="Nakamura H."/>
            <person name="Ohtoshi R."/>
            <person name="Tomita M."/>
            <person name="Numata K."/>
            <person name="Arakawa K."/>
        </authorList>
    </citation>
    <scope>NUCLEOTIDE SEQUENCE [LARGE SCALE GENOMIC DNA]</scope>
</reference>
<evidence type="ECO:0000313" key="3">
    <source>
        <dbReference type="Proteomes" id="UP000299102"/>
    </source>
</evidence>
<gene>
    <name evidence="2" type="ORF">EVAR_26699_1</name>
</gene>